<protein>
    <recommendedName>
        <fullName evidence="3">F-box domain-containing protein</fullName>
    </recommendedName>
</protein>
<dbReference type="InterPro" id="IPR036047">
    <property type="entry name" value="F-box-like_dom_sf"/>
</dbReference>
<organism evidence="1 2">
    <name type="scientific">Setaria italica</name>
    <name type="common">Foxtail millet</name>
    <name type="synonym">Panicum italicum</name>
    <dbReference type="NCBI Taxonomy" id="4555"/>
    <lineage>
        <taxon>Eukaryota</taxon>
        <taxon>Viridiplantae</taxon>
        <taxon>Streptophyta</taxon>
        <taxon>Embryophyta</taxon>
        <taxon>Tracheophyta</taxon>
        <taxon>Spermatophyta</taxon>
        <taxon>Magnoliopsida</taxon>
        <taxon>Liliopsida</taxon>
        <taxon>Poales</taxon>
        <taxon>Poaceae</taxon>
        <taxon>PACMAD clade</taxon>
        <taxon>Panicoideae</taxon>
        <taxon>Panicodae</taxon>
        <taxon>Paniceae</taxon>
        <taxon>Cenchrinae</taxon>
        <taxon>Setaria</taxon>
    </lineage>
</organism>
<keyword evidence="2" id="KW-1185">Reference proteome</keyword>
<dbReference type="PANTHER" id="PTHR34591">
    <property type="entry name" value="OS03G0653100 PROTEIN-RELATED"/>
    <property type="match status" value="1"/>
</dbReference>
<reference evidence="2" key="1">
    <citation type="journal article" date="2012" name="Nat. Biotechnol.">
        <title>Reference genome sequence of the model plant Setaria.</title>
        <authorList>
            <person name="Bennetzen J.L."/>
            <person name="Schmutz J."/>
            <person name="Wang H."/>
            <person name="Percifield R."/>
            <person name="Hawkins J."/>
            <person name="Pontaroli A.C."/>
            <person name="Estep M."/>
            <person name="Feng L."/>
            <person name="Vaughn J.N."/>
            <person name="Grimwood J."/>
            <person name="Jenkins J."/>
            <person name="Barry K."/>
            <person name="Lindquist E."/>
            <person name="Hellsten U."/>
            <person name="Deshpande S."/>
            <person name="Wang X."/>
            <person name="Wu X."/>
            <person name="Mitros T."/>
            <person name="Triplett J."/>
            <person name="Yang X."/>
            <person name="Ye C.Y."/>
            <person name="Mauro-Herrera M."/>
            <person name="Wang L."/>
            <person name="Li P."/>
            <person name="Sharma M."/>
            <person name="Sharma R."/>
            <person name="Ronald P.C."/>
            <person name="Panaud O."/>
            <person name="Kellogg E.A."/>
            <person name="Brutnell T.P."/>
            <person name="Doust A.N."/>
            <person name="Tuskan G.A."/>
            <person name="Rokhsar D."/>
            <person name="Devos K.M."/>
        </authorList>
    </citation>
    <scope>NUCLEOTIDE SEQUENCE [LARGE SCALE GENOMIC DNA]</scope>
    <source>
        <strain evidence="2">cv. Yugu1</strain>
    </source>
</reference>
<accession>K3YKY1</accession>
<dbReference type="EnsemblPlants" id="KQL00385">
    <property type="protein sequence ID" value="KQL00385"/>
    <property type="gene ID" value="SETIT_014901mg"/>
</dbReference>
<evidence type="ECO:0008006" key="3">
    <source>
        <dbReference type="Google" id="ProtNLM"/>
    </source>
</evidence>
<dbReference type="InParanoid" id="K3YKY1"/>
<name>K3YKY1_SETIT</name>
<dbReference type="eggNOG" id="ENOG502R3XY">
    <property type="taxonomic scope" value="Eukaryota"/>
</dbReference>
<dbReference type="Proteomes" id="UP000004995">
    <property type="component" value="Unassembled WGS sequence"/>
</dbReference>
<dbReference type="AlphaFoldDB" id="K3YKY1"/>
<evidence type="ECO:0000313" key="1">
    <source>
        <dbReference type="EnsemblPlants" id="KQL00385"/>
    </source>
</evidence>
<sequence>MEQLADDMLADVLGRLPPSSLAASRCVRKHWCSIIDGRRLLRADLLPLRLDAFYCISLDCIERLTYLFARPPAAARRIPGGPLDFLEHYSSLEVGDHCNGLLLVCDCMVINPATRQWAELPSSPEPSIGDMLVRGTKPGLKVSARSGHGLCRTCHRFRMVRSPATRSKLGAESATFYLGKSEKGVYFALLYWVSNTERTCWCCPQFRVWLLKEEEEMNDGNHCSIHMEWVLKTTISLEPLLAKPPPPLHSRHSFADDEWSVIRNYNEELEAPPAAAAAAAQDHDDEFAADDEWDFDNADEVVHEANKDNKAEADGHYPVDFLGFHPYKEIVFFSLSSRTISYNLNTSKVQHSWAAASTYRWA</sequence>
<dbReference type="HOGENOM" id="CLU_030606_0_0_1"/>
<dbReference type="EMBL" id="AGNK02003501">
    <property type="status" value="NOT_ANNOTATED_CDS"/>
    <property type="molecule type" value="Genomic_DNA"/>
</dbReference>
<reference evidence="1" key="2">
    <citation type="submission" date="2018-08" db="UniProtKB">
        <authorList>
            <consortium name="EnsemblPlants"/>
        </authorList>
    </citation>
    <scope>IDENTIFICATION</scope>
    <source>
        <strain evidence="1">Yugu1</strain>
    </source>
</reference>
<dbReference type="Gramene" id="KQL00385">
    <property type="protein sequence ID" value="KQL00385"/>
    <property type="gene ID" value="SETIT_014901mg"/>
</dbReference>
<dbReference type="OMA" id="PYTSCWV"/>
<proteinExistence type="predicted"/>
<dbReference type="SUPFAM" id="SSF81383">
    <property type="entry name" value="F-box domain"/>
    <property type="match status" value="1"/>
</dbReference>
<dbReference type="PANTHER" id="PTHR34591:SF23">
    <property type="entry name" value="F-BOX DOMAIN-CONTAINING PROTEIN"/>
    <property type="match status" value="1"/>
</dbReference>
<evidence type="ECO:0000313" key="2">
    <source>
        <dbReference type="Proteomes" id="UP000004995"/>
    </source>
</evidence>